<comment type="similarity">
    <text evidence="2">Belongs to the histone-like protein H-NS family.</text>
</comment>
<keyword evidence="4" id="KW-0238">DNA-binding</keyword>
<feature type="region of interest" description="Disordered" evidence="5">
    <location>
        <begin position="52"/>
        <end position="86"/>
    </location>
</feature>
<evidence type="ECO:0000256" key="4">
    <source>
        <dbReference type="ARBA" id="ARBA00023125"/>
    </source>
</evidence>
<reference evidence="7 8" key="1">
    <citation type="journal article" date="2022" name="Front. Microbiol.">
        <title>Identification and characterization of a novel class of self-sufficient cytochrome P450 hydroxylase involved in cyclohexanecarboxylate degradation in Paraburkholderia terrae strain KU-64.</title>
        <authorList>
            <person name="Yamamoto T."/>
            <person name="Hasegawa Y."/>
            <person name="Iwaki H."/>
        </authorList>
    </citation>
    <scope>NUCLEOTIDE SEQUENCE [LARGE SCALE GENOMIC DNA]</scope>
    <source>
        <strain evidence="7 8">KU-64</strain>
    </source>
</reference>
<dbReference type="PANTHER" id="PTHR38097">
    <property type="match status" value="1"/>
</dbReference>
<comment type="subcellular location">
    <subcellularLocation>
        <location evidence="1">Cytoplasm</location>
        <location evidence="1">Nucleoid</location>
    </subcellularLocation>
</comment>
<feature type="region of interest" description="Disordered" evidence="5">
    <location>
        <begin position="169"/>
        <end position="258"/>
    </location>
</feature>
<organism evidence="7 8">
    <name type="scientific">Paraburkholderia terrae</name>
    <dbReference type="NCBI Taxonomy" id="311230"/>
    <lineage>
        <taxon>Bacteria</taxon>
        <taxon>Pseudomonadati</taxon>
        <taxon>Pseudomonadota</taxon>
        <taxon>Betaproteobacteria</taxon>
        <taxon>Burkholderiales</taxon>
        <taxon>Burkholderiaceae</taxon>
        <taxon>Paraburkholderia</taxon>
    </lineage>
</organism>
<dbReference type="SUPFAM" id="SSF81273">
    <property type="entry name" value="H-NS histone-like proteins"/>
    <property type="match status" value="2"/>
</dbReference>
<dbReference type="InterPro" id="IPR027444">
    <property type="entry name" value="H-NS_C_dom"/>
</dbReference>
<geneLocation type="plasmid" evidence="7 8">
    <name>pPT365</name>
</geneLocation>
<dbReference type="RefSeq" id="WP_229518062.1">
    <property type="nucleotide sequence ID" value="NZ_AP024959.1"/>
</dbReference>
<accession>A0ABN6JWL2</accession>
<evidence type="ECO:0000256" key="2">
    <source>
        <dbReference type="ARBA" id="ARBA00010610"/>
    </source>
</evidence>
<feature type="domain" description="DNA-binding protein H-NS-like C-terminal" evidence="6">
    <location>
        <begin position="64"/>
        <end position="104"/>
    </location>
</feature>
<name>A0ABN6JWL2_9BURK</name>
<proteinExistence type="inferred from homology"/>
<keyword evidence="3" id="KW-0963">Cytoplasm</keyword>
<dbReference type="EMBL" id="AP024959">
    <property type="protein sequence ID" value="BCZ85361.1"/>
    <property type="molecule type" value="Genomic_DNA"/>
</dbReference>
<feature type="compositionally biased region" description="Basic residues" evidence="5">
    <location>
        <begin position="218"/>
        <end position="235"/>
    </location>
</feature>
<dbReference type="SMART" id="SM00528">
    <property type="entry name" value="HNS"/>
    <property type="match status" value="2"/>
</dbReference>
<feature type="compositionally biased region" description="Low complexity" evidence="5">
    <location>
        <begin position="170"/>
        <end position="196"/>
    </location>
</feature>
<dbReference type="Proteomes" id="UP001319874">
    <property type="component" value="Plasmid pPT365"/>
</dbReference>
<evidence type="ECO:0000256" key="3">
    <source>
        <dbReference type="ARBA" id="ARBA00022490"/>
    </source>
</evidence>
<feature type="domain" description="DNA-binding protein H-NS-like C-terminal" evidence="6">
    <location>
        <begin position="123"/>
        <end position="163"/>
    </location>
</feature>
<protein>
    <recommendedName>
        <fullName evidence="6">DNA-binding protein H-NS-like C-terminal domain-containing protein</fullName>
    </recommendedName>
</protein>
<feature type="compositionally biased region" description="Basic residues" evidence="5">
    <location>
        <begin position="197"/>
        <end position="208"/>
    </location>
</feature>
<evidence type="ECO:0000259" key="6">
    <source>
        <dbReference type="SMART" id="SM00528"/>
    </source>
</evidence>
<evidence type="ECO:0000313" key="8">
    <source>
        <dbReference type="Proteomes" id="UP001319874"/>
    </source>
</evidence>
<keyword evidence="8" id="KW-1185">Reference proteome</keyword>
<sequence>MATLEKVQAQITKLQARADALIKNQSSTVIAKIRDLMEKHGLSVADIEAHVGNKKRGRKPGATTVARPTASAKYRDPKTGATWTGHGRAPAWIASARDRTKFLVDDSTAQPAPAAKKTAKAGSYVRGPQAPKYRDPRSGATWSGRGRTPAWLAGARDRSKFLIAAEEEVSSTSKSAPATKAAVKNAATRKVAGTKVVAKKAVARKVKAVTKPAPAKKASVRRAQAKKPVTKKAPLKKALQSPEAVASTSDMASATVSA</sequence>
<feature type="compositionally biased region" description="Polar residues" evidence="5">
    <location>
        <begin position="246"/>
        <end position="258"/>
    </location>
</feature>
<evidence type="ECO:0000256" key="5">
    <source>
        <dbReference type="SAM" id="MobiDB-lite"/>
    </source>
</evidence>
<feature type="region of interest" description="Disordered" evidence="5">
    <location>
        <begin position="107"/>
        <end position="146"/>
    </location>
</feature>
<gene>
    <name evidence="7" type="ORF">PTKU64_90360</name>
</gene>
<evidence type="ECO:0000256" key="1">
    <source>
        <dbReference type="ARBA" id="ARBA00004453"/>
    </source>
</evidence>
<dbReference type="PANTHER" id="PTHR38097:SF2">
    <property type="entry name" value="DNA-BINDING PROTEIN STPA"/>
    <property type="match status" value="1"/>
</dbReference>
<evidence type="ECO:0000313" key="7">
    <source>
        <dbReference type="EMBL" id="BCZ85361.1"/>
    </source>
</evidence>
<dbReference type="Pfam" id="PF00816">
    <property type="entry name" value="Histone_HNS"/>
    <property type="match status" value="2"/>
</dbReference>
<keyword evidence="7" id="KW-0614">Plasmid</keyword>
<dbReference type="Gene3D" id="4.10.430.30">
    <property type="match status" value="2"/>
</dbReference>